<proteinExistence type="predicted"/>
<protein>
    <submittedName>
        <fullName evidence="1">Uncharacterized protein</fullName>
    </submittedName>
</protein>
<sequence>MNKLVNILEDFAGATEYLGGSNYTTISLMYSLLAVISNKMIPDDSNVEVIDLTSPNTAFDDDVGYEDAPEDEITQQPKRRKININTPQNCFELEKRVKAALYQSINHYWEVPQEQGMLAALLDPRFKDLEFASETLCLQTHEQLKDAYKNMKILTNETL</sequence>
<dbReference type="InterPro" id="IPR012337">
    <property type="entry name" value="RNaseH-like_sf"/>
</dbReference>
<evidence type="ECO:0000313" key="2">
    <source>
        <dbReference type="Proteomes" id="UP000233469"/>
    </source>
</evidence>
<dbReference type="EMBL" id="LLXL01006331">
    <property type="protein sequence ID" value="PKK56024.1"/>
    <property type="molecule type" value="Genomic_DNA"/>
</dbReference>
<reference evidence="1 2" key="1">
    <citation type="submission" date="2016-04" db="EMBL/GenBank/DDBJ databases">
        <title>Genome analyses suggest a sexual origin of heterokaryosis in a supposedly ancient asexual fungus.</title>
        <authorList>
            <person name="Ropars J."/>
            <person name="Sedzielewska K."/>
            <person name="Noel J."/>
            <person name="Charron P."/>
            <person name="Farinelli L."/>
            <person name="Marton T."/>
            <person name="Kruger M."/>
            <person name="Pelin A."/>
            <person name="Brachmann A."/>
            <person name="Corradi N."/>
        </authorList>
    </citation>
    <scope>NUCLEOTIDE SEQUENCE [LARGE SCALE GENOMIC DNA]</scope>
    <source>
        <strain evidence="1 2">C2</strain>
    </source>
</reference>
<gene>
    <name evidence="1" type="ORF">RhiirC2_800914</name>
</gene>
<dbReference type="SUPFAM" id="SSF53098">
    <property type="entry name" value="Ribonuclease H-like"/>
    <property type="match status" value="1"/>
</dbReference>
<comment type="caution">
    <text evidence="1">The sequence shown here is derived from an EMBL/GenBank/DDBJ whole genome shotgun (WGS) entry which is preliminary data.</text>
</comment>
<dbReference type="VEuPathDB" id="FungiDB:FUN_004198"/>
<dbReference type="VEuPathDB" id="FungiDB:RhiirA1_444118"/>
<accession>A0A2N1M309</accession>
<reference evidence="1 2" key="2">
    <citation type="submission" date="2017-10" db="EMBL/GenBank/DDBJ databases">
        <title>Extensive intraspecific genome diversity in a model arbuscular mycorrhizal fungus.</title>
        <authorList>
            <person name="Chen E.C.H."/>
            <person name="Morin E."/>
            <person name="Baudet D."/>
            <person name="Noel J."/>
            <person name="Ndikumana S."/>
            <person name="Charron P."/>
            <person name="St-Onge C."/>
            <person name="Giorgi J."/>
            <person name="Grigoriev I.V."/>
            <person name="Roux C."/>
            <person name="Martin F.M."/>
            <person name="Corradi N."/>
        </authorList>
    </citation>
    <scope>NUCLEOTIDE SEQUENCE [LARGE SCALE GENOMIC DNA]</scope>
    <source>
        <strain evidence="1 2">C2</strain>
    </source>
</reference>
<dbReference type="Proteomes" id="UP000233469">
    <property type="component" value="Unassembled WGS sequence"/>
</dbReference>
<dbReference type="AlphaFoldDB" id="A0A2N1M309"/>
<evidence type="ECO:0000313" key="1">
    <source>
        <dbReference type="EMBL" id="PKK56024.1"/>
    </source>
</evidence>
<name>A0A2N1M309_9GLOM</name>
<organism evidence="1 2">
    <name type="scientific">Rhizophagus irregularis</name>
    <dbReference type="NCBI Taxonomy" id="588596"/>
    <lineage>
        <taxon>Eukaryota</taxon>
        <taxon>Fungi</taxon>
        <taxon>Fungi incertae sedis</taxon>
        <taxon>Mucoromycota</taxon>
        <taxon>Glomeromycotina</taxon>
        <taxon>Glomeromycetes</taxon>
        <taxon>Glomerales</taxon>
        <taxon>Glomeraceae</taxon>
        <taxon>Rhizophagus</taxon>
    </lineage>
</organism>